<evidence type="ECO:0000313" key="3">
    <source>
        <dbReference type="EMBL" id="KAJ7735720.1"/>
    </source>
</evidence>
<evidence type="ECO:0000259" key="2">
    <source>
        <dbReference type="Pfam" id="PF20151"/>
    </source>
</evidence>
<sequence length="297" mass="33534">MSVPTCVGFAGFTLLIWDHIDTFTAEVEYIWQGKKGILVYLFFLNRYLTPFGFIINLWAYLWPTWTPEDSRCQHFIRYEGSMTVIGIYTVGLMMLIRINALYTDKRYIVYSLGLLWLLMVIVQAWLLTNGEACTMIFKPSLSAIASSSAWMPLLYDSCVLILTLFKTVPATVKAPRFPNHARRDGSNIMKRLFRDGLIYYAAIFAVNAVLTIMIISAPPGLKNITAQLELLLTDTRQVAMMSRITLNLKKLGSERKLMGTVGEDSGLPVVFGSGGPSGARRQQTRFTTIDTRVDPTW</sequence>
<proteinExistence type="predicted"/>
<keyword evidence="1" id="KW-1133">Transmembrane helix</keyword>
<organism evidence="3 4">
    <name type="scientific">Mycena metata</name>
    <dbReference type="NCBI Taxonomy" id="1033252"/>
    <lineage>
        <taxon>Eukaryota</taxon>
        <taxon>Fungi</taxon>
        <taxon>Dikarya</taxon>
        <taxon>Basidiomycota</taxon>
        <taxon>Agaricomycotina</taxon>
        <taxon>Agaricomycetes</taxon>
        <taxon>Agaricomycetidae</taxon>
        <taxon>Agaricales</taxon>
        <taxon>Marasmiineae</taxon>
        <taxon>Mycenaceae</taxon>
        <taxon>Mycena</taxon>
    </lineage>
</organism>
<feature type="transmembrane region" description="Helical" evidence="1">
    <location>
        <begin position="147"/>
        <end position="165"/>
    </location>
</feature>
<keyword evidence="4" id="KW-1185">Reference proteome</keyword>
<dbReference type="AlphaFoldDB" id="A0AAD7I6T9"/>
<dbReference type="EMBL" id="JARKIB010000125">
    <property type="protein sequence ID" value="KAJ7735720.1"/>
    <property type="molecule type" value="Genomic_DNA"/>
</dbReference>
<evidence type="ECO:0000256" key="1">
    <source>
        <dbReference type="SAM" id="Phobius"/>
    </source>
</evidence>
<protein>
    <recommendedName>
        <fullName evidence="2">DUF6533 domain-containing protein</fullName>
    </recommendedName>
</protein>
<feature type="transmembrane region" description="Helical" evidence="1">
    <location>
        <begin position="81"/>
        <end position="100"/>
    </location>
</feature>
<accession>A0AAD7I6T9</accession>
<feature type="transmembrane region" description="Helical" evidence="1">
    <location>
        <begin position="37"/>
        <end position="61"/>
    </location>
</feature>
<feature type="transmembrane region" description="Helical" evidence="1">
    <location>
        <begin position="197"/>
        <end position="217"/>
    </location>
</feature>
<name>A0AAD7I6T9_9AGAR</name>
<dbReference type="Pfam" id="PF20151">
    <property type="entry name" value="DUF6533"/>
    <property type="match status" value="1"/>
</dbReference>
<keyword evidence="1" id="KW-0472">Membrane</keyword>
<dbReference type="Proteomes" id="UP001215598">
    <property type="component" value="Unassembled WGS sequence"/>
</dbReference>
<evidence type="ECO:0000313" key="4">
    <source>
        <dbReference type="Proteomes" id="UP001215598"/>
    </source>
</evidence>
<comment type="caution">
    <text evidence="3">The sequence shown here is derived from an EMBL/GenBank/DDBJ whole genome shotgun (WGS) entry which is preliminary data.</text>
</comment>
<keyword evidence="1" id="KW-0812">Transmembrane</keyword>
<dbReference type="InterPro" id="IPR045340">
    <property type="entry name" value="DUF6533"/>
</dbReference>
<gene>
    <name evidence="3" type="ORF">B0H16DRAFT_1575150</name>
</gene>
<feature type="transmembrane region" description="Helical" evidence="1">
    <location>
        <begin position="107"/>
        <end position="127"/>
    </location>
</feature>
<reference evidence="3" key="1">
    <citation type="submission" date="2023-03" db="EMBL/GenBank/DDBJ databases">
        <title>Massive genome expansion in bonnet fungi (Mycena s.s.) driven by repeated elements and novel gene families across ecological guilds.</title>
        <authorList>
            <consortium name="Lawrence Berkeley National Laboratory"/>
            <person name="Harder C.B."/>
            <person name="Miyauchi S."/>
            <person name="Viragh M."/>
            <person name="Kuo A."/>
            <person name="Thoen E."/>
            <person name="Andreopoulos B."/>
            <person name="Lu D."/>
            <person name="Skrede I."/>
            <person name="Drula E."/>
            <person name="Henrissat B."/>
            <person name="Morin E."/>
            <person name="Kohler A."/>
            <person name="Barry K."/>
            <person name="LaButti K."/>
            <person name="Morin E."/>
            <person name="Salamov A."/>
            <person name="Lipzen A."/>
            <person name="Mereny Z."/>
            <person name="Hegedus B."/>
            <person name="Baldrian P."/>
            <person name="Stursova M."/>
            <person name="Weitz H."/>
            <person name="Taylor A."/>
            <person name="Grigoriev I.V."/>
            <person name="Nagy L.G."/>
            <person name="Martin F."/>
            <person name="Kauserud H."/>
        </authorList>
    </citation>
    <scope>NUCLEOTIDE SEQUENCE</scope>
    <source>
        <strain evidence="3">CBHHK182m</strain>
    </source>
</reference>
<feature type="domain" description="DUF6533" evidence="2">
    <location>
        <begin position="6"/>
        <end position="50"/>
    </location>
</feature>